<protein>
    <submittedName>
        <fullName evidence="2">Uncharacterized protein</fullName>
    </submittedName>
</protein>
<proteinExistence type="predicted"/>
<reference evidence="2" key="1">
    <citation type="journal article" date="2020" name="Stud. Mycol.">
        <title>101 Dothideomycetes genomes: a test case for predicting lifestyles and emergence of pathogens.</title>
        <authorList>
            <person name="Haridas S."/>
            <person name="Albert R."/>
            <person name="Binder M."/>
            <person name="Bloem J."/>
            <person name="Labutti K."/>
            <person name="Salamov A."/>
            <person name="Andreopoulos B."/>
            <person name="Baker S."/>
            <person name="Barry K."/>
            <person name="Bills G."/>
            <person name="Bluhm B."/>
            <person name="Cannon C."/>
            <person name="Castanera R."/>
            <person name="Culley D."/>
            <person name="Daum C."/>
            <person name="Ezra D."/>
            <person name="Gonzalez J."/>
            <person name="Henrissat B."/>
            <person name="Kuo A."/>
            <person name="Liang C."/>
            <person name="Lipzen A."/>
            <person name="Lutzoni F."/>
            <person name="Magnuson J."/>
            <person name="Mondo S."/>
            <person name="Nolan M."/>
            <person name="Ohm R."/>
            <person name="Pangilinan J."/>
            <person name="Park H.-J."/>
            <person name="Ramirez L."/>
            <person name="Alfaro M."/>
            <person name="Sun H."/>
            <person name="Tritt A."/>
            <person name="Yoshinaga Y."/>
            <person name="Zwiers L.-H."/>
            <person name="Turgeon B."/>
            <person name="Goodwin S."/>
            <person name="Spatafora J."/>
            <person name="Crous P."/>
            <person name="Grigoriev I."/>
        </authorList>
    </citation>
    <scope>NUCLEOTIDE SEQUENCE</scope>
    <source>
        <strain evidence="2">CBS 133067</strain>
    </source>
</reference>
<dbReference type="Proteomes" id="UP000799772">
    <property type="component" value="Unassembled WGS sequence"/>
</dbReference>
<organism evidence="2 3">
    <name type="scientific">Rhizodiscina lignyota</name>
    <dbReference type="NCBI Taxonomy" id="1504668"/>
    <lineage>
        <taxon>Eukaryota</taxon>
        <taxon>Fungi</taxon>
        <taxon>Dikarya</taxon>
        <taxon>Ascomycota</taxon>
        <taxon>Pezizomycotina</taxon>
        <taxon>Dothideomycetes</taxon>
        <taxon>Pleosporomycetidae</taxon>
        <taxon>Aulographales</taxon>
        <taxon>Rhizodiscinaceae</taxon>
        <taxon>Rhizodiscina</taxon>
    </lineage>
</organism>
<gene>
    <name evidence="2" type="ORF">NA57DRAFT_75802</name>
</gene>
<comment type="caution">
    <text evidence="2">The sequence shown here is derived from an EMBL/GenBank/DDBJ whole genome shotgun (WGS) entry which is preliminary data.</text>
</comment>
<evidence type="ECO:0000256" key="1">
    <source>
        <dbReference type="SAM" id="MobiDB-lite"/>
    </source>
</evidence>
<sequence length="204" mass="23096">MYPVNQMAPTQTRHQAPTVHPPPVPEEPIAHQNAAQLPGAWPASSEWEADMWDGSGGRHHYSKNHIRWTKAAAEIQNDYENKWDELSSDITALRQITKLKAAVVEELWQEMYRGEFDVDIFAALKDIDKVSAILLKRLHSQYQRGHGLLRFSSEKAGSLLVDVSRDRGYFRGIPSKAVPDPEALLLEATEMTMVRKSHVFLLTA</sequence>
<accession>A0A9P4M8P4</accession>
<name>A0A9P4M8P4_9PEZI</name>
<dbReference type="AlphaFoldDB" id="A0A9P4M8P4"/>
<keyword evidence="3" id="KW-1185">Reference proteome</keyword>
<evidence type="ECO:0000313" key="3">
    <source>
        <dbReference type="Proteomes" id="UP000799772"/>
    </source>
</evidence>
<evidence type="ECO:0000313" key="2">
    <source>
        <dbReference type="EMBL" id="KAF2098562.1"/>
    </source>
</evidence>
<dbReference type="EMBL" id="ML978126">
    <property type="protein sequence ID" value="KAF2098562.1"/>
    <property type="molecule type" value="Genomic_DNA"/>
</dbReference>
<feature type="region of interest" description="Disordered" evidence="1">
    <location>
        <begin position="1"/>
        <end position="24"/>
    </location>
</feature>